<sequence length="617" mass="71243">MLMLQMQQSPSKKILKSVSSNKLKNKSPFYKNPEKDRMKEAIDMYIAYVKNNNAPPQQQANLNKKASERKLRKFLSNEIHTKVNLKHDTLIDKYSKWKVNQSSNNEKVTQFSSAAEILNQANDSKVVAQVKQLFPSIYQQSRNPAGEQLINDKNETKIKNNQFNSILMTETKESVLEQSGPKLKVNGSLIYEEVDQTVDEGDNIIDRESKIIFNVKKKKNSRKKNKSQLSNISSRGGRNQSLEYPQNPIAYSNQVQVQKITDNKILPQLNYYKFSESPQGKKNKEIFDKIDTTFTKQHQITKQEFFKKGQSKKNQTINLEQELQDKKLINKLKLIQKHNEGIQDLINLPTPHKIKSQRQNLQSPETDAFELKLKLVASESQASLQLPELDKQNKFKNQERVPLSKSQMQVQKNKSPRKLQDDVNQNHLSQSQSLDVILSARNAKSSIINKALEGESQVKKVNKGDNAQLQKASPIKIIKEKIPQKRDSSNQRAAIQNINTDQQPNSNQNNTRTTISNQTSYLQTRKNENTDRTSLKNKFKQLMRFNTNEDLEQIEYEMQILDKLLEQKSQLNKMRNGNGQLINNNVKNQDEEQSNTKRGKVVFNLSKNETNLIYKEE</sequence>
<evidence type="ECO:0000313" key="2">
    <source>
        <dbReference type="EMBL" id="CDW77270.1"/>
    </source>
</evidence>
<evidence type="ECO:0000256" key="1">
    <source>
        <dbReference type="SAM" id="MobiDB-lite"/>
    </source>
</evidence>
<feature type="compositionally biased region" description="Basic and acidic residues" evidence="1">
    <location>
        <begin position="525"/>
        <end position="534"/>
    </location>
</feature>
<dbReference type="InParanoid" id="A0A078A4S1"/>
<feature type="compositionally biased region" description="Polar residues" evidence="1">
    <location>
        <begin position="497"/>
        <end position="524"/>
    </location>
</feature>
<feature type="compositionally biased region" description="Polar residues" evidence="1">
    <location>
        <begin position="228"/>
        <end position="245"/>
    </location>
</feature>
<feature type="compositionally biased region" description="Basic residues" evidence="1">
    <location>
        <begin position="217"/>
        <end position="226"/>
    </location>
</feature>
<feature type="region of interest" description="Disordered" evidence="1">
    <location>
        <begin position="1"/>
        <end position="34"/>
    </location>
</feature>
<reference evidence="2 3" key="1">
    <citation type="submission" date="2014-06" db="EMBL/GenBank/DDBJ databases">
        <authorList>
            <person name="Swart Estienne"/>
        </authorList>
    </citation>
    <scope>NUCLEOTIDE SEQUENCE [LARGE SCALE GENOMIC DNA]</scope>
    <source>
        <strain evidence="2 3">130c</strain>
    </source>
</reference>
<feature type="region of interest" description="Disordered" evidence="1">
    <location>
        <begin position="398"/>
        <end position="426"/>
    </location>
</feature>
<keyword evidence="3" id="KW-1185">Reference proteome</keyword>
<gene>
    <name evidence="2" type="primary">Contig8288.g8844</name>
    <name evidence="2" type="ORF">STYLEM_6230</name>
</gene>
<accession>A0A078A4S1</accession>
<protein>
    <submittedName>
        <fullName evidence="2">Uncharacterized protein</fullName>
    </submittedName>
</protein>
<name>A0A078A4S1_STYLE</name>
<dbReference type="Proteomes" id="UP000039865">
    <property type="component" value="Unassembled WGS sequence"/>
</dbReference>
<feature type="compositionally biased region" description="Polar residues" evidence="1">
    <location>
        <begin position="404"/>
        <end position="413"/>
    </location>
</feature>
<feature type="compositionally biased region" description="Polar residues" evidence="1">
    <location>
        <begin position="1"/>
        <end position="10"/>
    </location>
</feature>
<feature type="region of interest" description="Disordered" evidence="1">
    <location>
        <begin position="497"/>
        <end position="535"/>
    </location>
</feature>
<organism evidence="2 3">
    <name type="scientific">Stylonychia lemnae</name>
    <name type="common">Ciliate</name>
    <dbReference type="NCBI Taxonomy" id="5949"/>
    <lineage>
        <taxon>Eukaryota</taxon>
        <taxon>Sar</taxon>
        <taxon>Alveolata</taxon>
        <taxon>Ciliophora</taxon>
        <taxon>Intramacronucleata</taxon>
        <taxon>Spirotrichea</taxon>
        <taxon>Stichotrichia</taxon>
        <taxon>Sporadotrichida</taxon>
        <taxon>Oxytrichidae</taxon>
        <taxon>Stylonychinae</taxon>
        <taxon>Stylonychia</taxon>
    </lineage>
</organism>
<feature type="region of interest" description="Disordered" evidence="1">
    <location>
        <begin position="217"/>
        <end position="245"/>
    </location>
</feature>
<evidence type="ECO:0000313" key="3">
    <source>
        <dbReference type="Proteomes" id="UP000039865"/>
    </source>
</evidence>
<dbReference type="AlphaFoldDB" id="A0A078A4S1"/>
<dbReference type="EMBL" id="CCKQ01005993">
    <property type="protein sequence ID" value="CDW77270.1"/>
    <property type="molecule type" value="Genomic_DNA"/>
</dbReference>
<proteinExistence type="predicted"/>